<feature type="chain" id="PRO_5044002247" description="VWFC domain-containing protein" evidence="1">
    <location>
        <begin position="22"/>
        <end position="261"/>
    </location>
</feature>
<evidence type="ECO:0000313" key="2">
    <source>
        <dbReference type="EMBL" id="KAK9871216.1"/>
    </source>
</evidence>
<dbReference type="Proteomes" id="UP001431783">
    <property type="component" value="Unassembled WGS sequence"/>
</dbReference>
<keyword evidence="1" id="KW-0732">Signal</keyword>
<feature type="signal peptide" evidence="1">
    <location>
        <begin position="1"/>
        <end position="21"/>
    </location>
</feature>
<evidence type="ECO:0000256" key="1">
    <source>
        <dbReference type="SAM" id="SignalP"/>
    </source>
</evidence>
<protein>
    <recommendedName>
        <fullName evidence="4">VWFC domain-containing protein</fullName>
    </recommendedName>
</protein>
<evidence type="ECO:0008006" key="4">
    <source>
        <dbReference type="Google" id="ProtNLM"/>
    </source>
</evidence>
<dbReference type="AlphaFoldDB" id="A0AAW1TU05"/>
<keyword evidence="3" id="KW-1185">Reference proteome</keyword>
<gene>
    <name evidence="2" type="ORF">WA026_011493</name>
</gene>
<comment type="caution">
    <text evidence="2">The sequence shown here is derived from an EMBL/GenBank/DDBJ whole genome shotgun (WGS) entry which is preliminary data.</text>
</comment>
<reference evidence="2 3" key="1">
    <citation type="submission" date="2023-03" db="EMBL/GenBank/DDBJ databases">
        <title>Genome insight into feeding habits of ladybird beetles.</title>
        <authorList>
            <person name="Li H.-S."/>
            <person name="Huang Y.-H."/>
            <person name="Pang H."/>
        </authorList>
    </citation>
    <scope>NUCLEOTIDE SEQUENCE [LARGE SCALE GENOMIC DNA]</scope>
    <source>
        <strain evidence="2">SYSU_2023b</strain>
        <tissue evidence="2">Whole body</tissue>
    </source>
</reference>
<accession>A0AAW1TU05</accession>
<sequence>MRYSSSVLITLLYCIIQDIQAADYVGVYFYKEIGCYKKDGTPPQYECPNFSLNGTCRFRNSVLKIGDKVDKELIKGSCHADCQCTTNGRMNCTDFGCPDRLKSGCSHFKYSLDTCCDVDSVCGPIAECTLDGETYQEGNYMYPKNSCEVCICDVNFKKESPFCRPRKCFDQTNHQVEFFGYGAPVFFKDEKCCPSTWITDEGDAIRKMNKKAEPNSGSFCKFGDKIIQLGYGFERKVKRDWRDIPVHCECSLPPFLICTEI</sequence>
<proteinExistence type="predicted"/>
<organism evidence="2 3">
    <name type="scientific">Henosepilachna vigintioctopunctata</name>
    <dbReference type="NCBI Taxonomy" id="420089"/>
    <lineage>
        <taxon>Eukaryota</taxon>
        <taxon>Metazoa</taxon>
        <taxon>Ecdysozoa</taxon>
        <taxon>Arthropoda</taxon>
        <taxon>Hexapoda</taxon>
        <taxon>Insecta</taxon>
        <taxon>Pterygota</taxon>
        <taxon>Neoptera</taxon>
        <taxon>Endopterygota</taxon>
        <taxon>Coleoptera</taxon>
        <taxon>Polyphaga</taxon>
        <taxon>Cucujiformia</taxon>
        <taxon>Coccinelloidea</taxon>
        <taxon>Coccinellidae</taxon>
        <taxon>Epilachninae</taxon>
        <taxon>Epilachnini</taxon>
        <taxon>Henosepilachna</taxon>
    </lineage>
</organism>
<dbReference type="EMBL" id="JARQZJ010000005">
    <property type="protein sequence ID" value="KAK9871216.1"/>
    <property type="molecule type" value="Genomic_DNA"/>
</dbReference>
<name>A0AAW1TU05_9CUCU</name>
<evidence type="ECO:0000313" key="3">
    <source>
        <dbReference type="Proteomes" id="UP001431783"/>
    </source>
</evidence>